<evidence type="ECO:0000313" key="8">
    <source>
        <dbReference type="EMBL" id="GBG28094.1"/>
    </source>
</evidence>
<keyword evidence="3 6" id="KW-1133">Transmembrane helix</keyword>
<dbReference type="AlphaFoldDB" id="A0A2R5GJQ7"/>
<accession>A0A2R5GJQ7</accession>
<proteinExistence type="predicted"/>
<keyword evidence="9" id="KW-1185">Reference proteome</keyword>
<evidence type="ECO:0000256" key="5">
    <source>
        <dbReference type="SAM" id="MobiDB-lite"/>
    </source>
</evidence>
<dbReference type="PANTHER" id="PTHR22950">
    <property type="entry name" value="AMINO ACID TRANSPORTER"/>
    <property type="match status" value="1"/>
</dbReference>
<feature type="domain" description="Amino acid transporter transmembrane" evidence="7">
    <location>
        <begin position="37"/>
        <end position="443"/>
    </location>
</feature>
<evidence type="ECO:0000256" key="6">
    <source>
        <dbReference type="SAM" id="Phobius"/>
    </source>
</evidence>
<feature type="transmembrane region" description="Helical" evidence="6">
    <location>
        <begin position="178"/>
        <end position="198"/>
    </location>
</feature>
<name>A0A2R5GJQ7_9STRA</name>
<comment type="subcellular location">
    <subcellularLocation>
        <location evidence="1">Membrane</location>
        <topology evidence="1">Multi-pass membrane protein</topology>
    </subcellularLocation>
</comment>
<dbReference type="OrthoDB" id="40134at2759"/>
<keyword evidence="2 6" id="KW-0812">Transmembrane</keyword>
<dbReference type="Proteomes" id="UP000241890">
    <property type="component" value="Unassembled WGS sequence"/>
</dbReference>
<sequence>MLEQGLLEGDQTAQTQQTQGEPRDARRHGYVPPPRRQEWYHAAAILVAELVGTGVLALPHTFAVIGVAAGVAVLLVFALLSLYSGILLHRLQSWYPQGITYGDMAHQVIGVRGRQIVFGFIYVAFFGNLAIYVLTCAEALQSAFYGLRWCKWWYTVVTIIFLLPFCQLRTLHNVSYAAAASAVAIFVALAIILVVTFADQSPQDQFSSSLDLVDFPDLPIGGLDASTAAADLSASPSKPTFFRFMSAMTTAIFAFGGQGLYFETMAEMRQPSDFPRAVTLTTVGILAVYLLVALSCVSVYGDKIDGSVLYALPDGPAKSVAALLLFFHVSISYVLAQQVIGRAIHVRWKPHHVDRASTSERGQWFCISVSLLLMSFLIANGIPFFSHLMGVVAAVSTAPLTFGIPAIMVYVASHTMPKPANGEAPYIRRWEYPVLVFLVILTVYLVSAGLASNIHELVEKWSSVGKPFDCHLPKR</sequence>
<feature type="transmembrane region" description="Helical" evidence="6">
    <location>
        <begin position="432"/>
        <end position="451"/>
    </location>
</feature>
<feature type="transmembrane region" description="Helical" evidence="6">
    <location>
        <begin position="362"/>
        <end position="382"/>
    </location>
</feature>
<comment type="caution">
    <text evidence="8">The sequence shown here is derived from an EMBL/GenBank/DDBJ whole genome shotgun (WGS) entry which is preliminary data.</text>
</comment>
<dbReference type="GO" id="GO:0016020">
    <property type="term" value="C:membrane"/>
    <property type="evidence" value="ECO:0007669"/>
    <property type="project" value="UniProtKB-SubCell"/>
</dbReference>
<dbReference type="PANTHER" id="PTHR22950:SF461">
    <property type="entry name" value="AMINO ACID TRANSPORTER TRANSMEMBRANE DOMAIN-CONTAINING PROTEIN"/>
    <property type="match status" value="1"/>
</dbReference>
<reference evidence="8 9" key="1">
    <citation type="submission" date="2017-12" db="EMBL/GenBank/DDBJ databases">
        <title>Sequencing, de novo assembly and annotation of complete genome of a new Thraustochytrid species, strain FCC1311.</title>
        <authorList>
            <person name="Sedici K."/>
            <person name="Godart F."/>
            <person name="Aiese Cigliano R."/>
            <person name="Sanseverino W."/>
            <person name="Barakat M."/>
            <person name="Ortet P."/>
            <person name="Marechal E."/>
            <person name="Cagnac O."/>
            <person name="Amato A."/>
        </authorList>
    </citation>
    <scope>NUCLEOTIDE SEQUENCE [LARGE SCALE GENOMIC DNA]</scope>
</reference>
<evidence type="ECO:0000256" key="4">
    <source>
        <dbReference type="ARBA" id="ARBA00023136"/>
    </source>
</evidence>
<dbReference type="Gene3D" id="1.20.1740.10">
    <property type="entry name" value="Amino acid/polyamine transporter I"/>
    <property type="match status" value="1"/>
</dbReference>
<dbReference type="InterPro" id="IPR013057">
    <property type="entry name" value="AA_transpt_TM"/>
</dbReference>
<evidence type="ECO:0000259" key="7">
    <source>
        <dbReference type="Pfam" id="PF01490"/>
    </source>
</evidence>
<feature type="transmembrane region" description="Helical" evidence="6">
    <location>
        <begin position="241"/>
        <end position="262"/>
    </location>
</feature>
<feature type="transmembrane region" description="Helical" evidence="6">
    <location>
        <begin position="116"/>
        <end position="140"/>
    </location>
</feature>
<feature type="transmembrane region" description="Helical" evidence="6">
    <location>
        <begin position="388"/>
        <end position="411"/>
    </location>
</feature>
<evidence type="ECO:0000256" key="1">
    <source>
        <dbReference type="ARBA" id="ARBA00004141"/>
    </source>
</evidence>
<dbReference type="InParanoid" id="A0A2R5GJQ7"/>
<evidence type="ECO:0000256" key="2">
    <source>
        <dbReference type="ARBA" id="ARBA00022692"/>
    </source>
</evidence>
<dbReference type="GO" id="GO:0015179">
    <property type="term" value="F:L-amino acid transmembrane transporter activity"/>
    <property type="evidence" value="ECO:0007669"/>
    <property type="project" value="TreeGrafter"/>
</dbReference>
<feature type="transmembrane region" description="Helical" evidence="6">
    <location>
        <begin position="152"/>
        <end position="171"/>
    </location>
</feature>
<feature type="region of interest" description="Disordered" evidence="5">
    <location>
        <begin position="1"/>
        <end position="31"/>
    </location>
</feature>
<dbReference type="EMBL" id="BEYU01000039">
    <property type="protein sequence ID" value="GBG28094.1"/>
    <property type="molecule type" value="Genomic_DNA"/>
</dbReference>
<protein>
    <submittedName>
        <fullName evidence="8">Proton-coupled amino acid transporter 4</fullName>
    </submittedName>
</protein>
<feature type="transmembrane region" description="Helical" evidence="6">
    <location>
        <begin position="274"/>
        <end position="300"/>
    </location>
</feature>
<organism evidence="8 9">
    <name type="scientific">Hondaea fermentalgiana</name>
    <dbReference type="NCBI Taxonomy" id="2315210"/>
    <lineage>
        <taxon>Eukaryota</taxon>
        <taxon>Sar</taxon>
        <taxon>Stramenopiles</taxon>
        <taxon>Bigyra</taxon>
        <taxon>Labyrinthulomycetes</taxon>
        <taxon>Thraustochytrida</taxon>
        <taxon>Thraustochytriidae</taxon>
        <taxon>Hondaea</taxon>
    </lineage>
</organism>
<feature type="transmembrane region" description="Helical" evidence="6">
    <location>
        <begin position="320"/>
        <end position="341"/>
    </location>
</feature>
<evidence type="ECO:0000256" key="3">
    <source>
        <dbReference type="ARBA" id="ARBA00022989"/>
    </source>
</evidence>
<dbReference type="Pfam" id="PF01490">
    <property type="entry name" value="Aa_trans"/>
    <property type="match status" value="1"/>
</dbReference>
<evidence type="ECO:0000313" key="9">
    <source>
        <dbReference type="Proteomes" id="UP000241890"/>
    </source>
</evidence>
<feature type="transmembrane region" description="Helical" evidence="6">
    <location>
        <begin position="39"/>
        <end position="58"/>
    </location>
</feature>
<keyword evidence="4 6" id="KW-0472">Membrane</keyword>
<feature type="transmembrane region" description="Helical" evidence="6">
    <location>
        <begin position="64"/>
        <end position="88"/>
    </location>
</feature>
<gene>
    <name evidence="8" type="ORF">FCC1311_043172</name>
</gene>